<keyword evidence="1" id="KW-0812">Transmembrane</keyword>
<feature type="transmembrane region" description="Helical" evidence="1">
    <location>
        <begin position="44"/>
        <end position="65"/>
    </location>
</feature>
<proteinExistence type="predicted"/>
<protein>
    <submittedName>
        <fullName evidence="2">Uncharacterized protein</fullName>
    </submittedName>
</protein>
<evidence type="ECO:0000256" key="1">
    <source>
        <dbReference type="SAM" id="Phobius"/>
    </source>
</evidence>
<reference evidence="2" key="1">
    <citation type="submission" date="2019-08" db="EMBL/GenBank/DDBJ databases">
        <authorList>
            <person name="Kucharzyk K."/>
            <person name="Murdoch R.W."/>
            <person name="Higgins S."/>
            <person name="Loffler F."/>
        </authorList>
    </citation>
    <scope>NUCLEOTIDE SEQUENCE</scope>
</reference>
<name>A0A644Y539_9ZZZZ</name>
<sequence length="72" mass="8595">MKYLKVFFIFILSCTFFVFFSFYILPMILFLLMTKVTVAHSYRFIYYIGMTVIFATIVTCTYLIISKIKSIE</sequence>
<comment type="caution">
    <text evidence="2">The sequence shown here is derived from an EMBL/GenBank/DDBJ whole genome shotgun (WGS) entry which is preliminary data.</text>
</comment>
<dbReference type="AlphaFoldDB" id="A0A644Y539"/>
<evidence type="ECO:0000313" key="2">
    <source>
        <dbReference type="EMBL" id="MPM23672.1"/>
    </source>
</evidence>
<keyword evidence="1" id="KW-1133">Transmembrane helix</keyword>
<organism evidence="2">
    <name type="scientific">bioreactor metagenome</name>
    <dbReference type="NCBI Taxonomy" id="1076179"/>
    <lineage>
        <taxon>unclassified sequences</taxon>
        <taxon>metagenomes</taxon>
        <taxon>ecological metagenomes</taxon>
    </lineage>
</organism>
<dbReference type="EMBL" id="VSSQ01004087">
    <property type="protein sequence ID" value="MPM23672.1"/>
    <property type="molecule type" value="Genomic_DNA"/>
</dbReference>
<accession>A0A644Y539</accession>
<feature type="transmembrane region" description="Helical" evidence="1">
    <location>
        <begin position="7"/>
        <end position="32"/>
    </location>
</feature>
<keyword evidence="1" id="KW-0472">Membrane</keyword>
<gene>
    <name evidence="2" type="ORF">SDC9_70146</name>
</gene>